<dbReference type="GO" id="GO:0005524">
    <property type="term" value="F:ATP binding"/>
    <property type="evidence" value="ECO:0007669"/>
    <property type="project" value="UniProtKB-KW"/>
</dbReference>
<dbReference type="InterPro" id="IPR003593">
    <property type="entry name" value="AAA+_ATPase"/>
</dbReference>
<evidence type="ECO:0000313" key="6">
    <source>
        <dbReference type="EMBL" id="RAY15604.1"/>
    </source>
</evidence>
<protein>
    <submittedName>
        <fullName evidence="6">Peptide ABC transporter ATP-binding protein</fullName>
    </submittedName>
</protein>
<dbReference type="SMART" id="SM00382">
    <property type="entry name" value="AAA"/>
    <property type="match status" value="1"/>
</dbReference>
<dbReference type="GO" id="GO:0016887">
    <property type="term" value="F:ATP hydrolysis activity"/>
    <property type="evidence" value="ECO:0007669"/>
    <property type="project" value="InterPro"/>
</dbReference>
<dbReference type="NCBIfam" id="TIGR01727">
    <property type="entry name" value="oligo_HPY"/>
    <property type="match status" value="1"/>
</dbReference>
<evidence type="ECO:0000256" key="4">
    <source>
        <dbReference type="ARBA" id="ARBA00022840"/>
    </source>
</evidence>
<evidence type="ECO:0000256" key="1">
    <source>
        <dbReference type="ARBA" id="ARBA00005417"/>
    </source>
</evidence>
<dbReference type="GO" id="GO:0055085">
    <property type="term" value="P:transmembrane transport"/>
    <property type="evidence" value="ECO:0007669"/>
    <property type="project" value="UniProtKB-ARBA"/>
</dbReference>
<organism evidence="6 7">
    <name type="scientific">Actinomadura craniellae</name>
    <dbReference type="NCBI Taxonomy" id="2231787"/>
    <lineage>
        <taxon>Bacteria</taxon>
        <taxon>Bacillati</taxon>
        <taxon>Actinomycetota</taxon>
        <taxon>Actinomycetes</taxon>
        <taxon>Streptosporangiales</taxon>
        <taxon>Thermomonosporaceae</taxon>
        <taxon>Actinomadura</taxon>
    </lineage>
</organism>
<dbReference type="EMBL" id="QLYX01000003">
    <property type="protein sequence ID" value="RAY15604.1"/>
    <property type="molecule type" value="Genomic_DNA"/>
</dbReference>
<proteinExistence type="inferred from homology"/>
<evidence type="ECO:0000313" key="7">
    <source>
        <dbReference type="Proteomes" id="UP000251891"/>
    </source>
</evidence>
<keyword evidence="3" id="KW-0547">Nucleotide-binding</keyword>
<evidence type="ECO:0000256" key="2">
    <source>
        <dbReference type="ARBA" id="ARBA00022448"/>
    </source>
</evidence>
<sequence>MTVDSTLPARRGHGHPAPALRVSDLVVRYGNRRDAVRAVDGVSVEVARGTTLGIIGESGSGKSTLAKAIAGLVPVTSGTIAIAGPEGKPAPAASSVGRDGQVQMIFQDAVLALNPGRPVWKSVVEPLVPHRLTIPRELRDRAVELLGQVGLGPEIADRRPGQMSGGQRQRVTIARMVAARAPLVMCDEPVAALDISLQAGVLRLLDELRGTFDLTYVFISHDMSSIARIAHDVGVMYLGRLVEVGPAREVLQAPRHPYTQALIRAVPRVARGARDAEVQLLEGEIPDARRPPSGCRFRTRCPFAQEICAREEPRPEAVAEPAPGGGSAHQTACHFWREIRAGTAPRQPR</sequence>
<reference evidence="6 7" key="1">
    <citation type="submission" date="2018-06" db="EMBL/GenBank/DDBJ databases">
        <title>Actinomadura craniellae sp. nov. isolated from marine sponge Craniella sp.</title>
        <authorList>
            <person name="Li L."/>
            <person name="Xu Q.H."/>
            <person name="Lin H.W."/>
            <person name="Lu Y.H."/>
        </authorList>
    </citation>
    <scope>NUCLEOTIDE SEQUENCE [LARGE SCALE GENOMIC DNA]</scope>
    <source>
        <strain evidence="6 7">LHW63021</strain>
    </source>
</reference>
<name>A0A365H8Z3_9ACTN</name>
<dbReference type="RefSeq" id="WP_111864066.1">
    <property type="nucleotide sequence ID" value="NZ_QLYX01000003.1"/>
</dbReference>
<dbReference type="InterPro" id="IPR017871">
    <property type="entry name" value="ABC_transporter-like_CS"/>
</dbReference>
<keyword evidence="4 6" id="KW-0067">ATP-binding</keyword>
<dbReference type="InterPro" id="IPR027417">
    <property type="entry name" value="P-loop_NTPase"/>
</dbReference>
<dbReference type="GO" id="GO:0015833">
    <property type="term" value="P:peptide transport"/>
    <property type="evidence" value="ECO:0007669"/>
    <property type="project" value="InterPro"/>
</dbReference>
<dbReference type="PANTHER" id="PTHR43776:SF7">
    <property type="entry name" value="D,D-DIPEPTIDE TRANSPORT ATP-BINDING PROTEIN DDPF-RELATED"/>
    <property type="match status" value="1"/>
</dbReference>
<dbReference type="InterPro" id="IPR013563">
    <property type="entry name" value="Oligopep_ABC_C"/>
</dbReference>
<dbReference type="InterPro" id="IPR050319">
    <property type="entry name" value="ABC_transp_ATP-bind"/>
</dbReference>
<evidence type="ECO:0000259" key="5">
    <source>
        <dbReference type="PROSITE" id="PS50893"/>
    </source>
</evidence>
<keyword evidence="2" id="KW-0813">Transport</keyword>
<feature type="domain" description="ABC transporter" evidence="5">
    <location>
        <begin position="20"/>
        <end position="263"/>
    </location>
</feature>
<dbReference type="InterPro" id="IPR003439">
    <property type="entry name" value="ABC_transporter-like_ATP-bd"/>
</dbReference>
<dbReference type="CDD" id="cd03257">
    <property type="entry name" value="ABC_NikE_OppD_transporters"/>
    <property type="match status" value="1"/>
</dbReference>
<dbReference type="AlphaFoldDB" id="A0A365H8Z3"/>
<evidence type="ECO:0000256" key="3">
    <source>
        <dbReference type="ARBA" id="ARBA00022741"/>
    </source>
</evidence>
<dbReference type="PROSITE" id="PS00211">
    <property type="entry name" value="ABC_TRANSPORTER_1"/>
    <property type="match status" value="1"/>
</dbReference>
<comment type="caution">
    <text evidence="6">The sequence shown here is derived from an EMBL/GenBank/DDBJ whole genome shotgun (WGS) entry which is preliminary data.</text>
</comment>
<dbReference type="SUPFAM" id="SSF52540">
    <property type="entry name" value="P-loop containing nucleoside triphosphate hydrolases"/>
    <property type="match status" value="1"/>
</dbReference>
<dbReference type="OrthoDB" id="8036461at2"/>
<dbReference type="Gene3D" id="3.40.50.300">
    <property type="entry name" value="P-loop containing nucleotide triphosphate hydrolases"/>
    <property type="match status" value="1"/>
</dbReference>
<gene>
    <name evidence="6" type="ORF">DPM19_07365</name>
</gene>
<dbReference type="Pfam" id="PF00005">
    <property type="entry name" value="ABC_tran"/>
    <property type="match status" value="1"/>
</dbReference>
<dbReference type="PANTHER" id="PTHR43776">
    <property type="entry name" value="TRANSPORT ATP-BINDING PROTEIN"/>
    <property type="match status" value="1"/>
</dbReference>
<dbReference type="Pfam" id="PF08352">
    <property type="entry name" value="oligo_HPY"/>
    <property type="match status" value="1"/>
</dbReference>
<dbReference type="PROSITE" id="PS50893">
    <property type="entry name" value="ABC_TRANSPORTER_2"/>
    <property type="match status" value="1"/>
</dbReference>
<comment type="similarity">
    <text evidence="1">Belongs to the ABC transporter superfamily.</text>
</comment>
<dbReference type="Proteomes" id="UP000251891">
    <property type="component" value="Unassembled WGS sequence"/>
</dbReference>
<keyword evidence="7" id="KW-1185">Reference proteome</keyword>
<accession>A0A365H8Z3</accession>